<dbReference type="Proteomes" id="UP000441354">
    <property type="component" value="Unassembled WGS sequence"/>
</dbReference>
<dbReference type="AlphaFoldDB" id="A0A7V7RK38"/>
<dbReference type="OrthoDB" id="2740095at2"/>
<evidence type="ECO:0000313" key="2">
    <source>
        <dbReference type="Proteomes" id="UP000441354"/>
    </source>
</evidence>
<dbReference type="EMBL" id="WBOT01000005">
    <property type="protein sequence ID" value="KAB2331460.1"/>
    <property type="molecule type" value="Genomic_DNA"/>
</dbReference>
<reference evidence="1 2" key="1">
    <citation type="journal article" date="2014" name="Arch. Microbiol.">
        <title>Bacillus mesophilum sp. nov., strain IITR-54T, a novel 4-chlorobiphenyl dechlorinating bacterium.</title>
        <authorList>
            <person name="Manickam N."/>
            <person name="Singh N.K."/>
            <person name="Bajaj A."/>
            <person name="Kumar R.M."/>
            <person name="Kaur G."/>
            <person name="Kaur N."/>
            <person name="Bala M."/>
            <person name="Kumar A."/>
            <person name="Mayilraj S."/>
        </authorList>
    </citation>
    <scope>NUCLEOTIDE SEQUENCE [LARGE SCALE GENOMIC DNA]</scope>
    <source>
        <strain evidence="1 2">IITR-54</strain>
    </source>
</reference>
<name>A0A7V7RK38_9BACI</name>
<proteinExistence type="predicted"/>
<gene>
    <name evidence="1" type="ORF">F7732_16605</name>
</gene>
<protein>
    <recommendedName>
        <fullName evidence="3">DUF4944 domain-containing protein</fullName>
    </recommendedName>
</protein>
<dbReference type="RefSeq" id="WP_151575114.1">
    <property type="nucleotide sequence ID" value="NZ_WBOT01000005.1"/>
</dbReference>
<sequence length="137" mass="15909">MKRIHLIILTLAFILFVFLAYDFFKGRHISEHYVFEGSSENWKVTSTFTSKGEKNGQSRVIIEYIGNDTSLTSVNNWYLEGNGFGTGGGDQTLQEKKIIKTTDYYDFPHKHSDQQSFSIEWLDQQEEFTLYQNTTAE</sequence>
<keyword evidence="2" id="KW-1185">Reference proteome</keyword>
<organism evidence="1 2">
    <name type="scientific">Bacillus mesophilum</name>
    <dbReference type="NCBI Taxonomy" id="1071718"/>
    <lineage>
        <taxon>Bacteria</taxon>
        <taxon>Bacillati</taxon>
        <taxon>Bacillota</taxon>
        <taxon>Bacilli</taxon>
        <taxon>Bacillales</taxon>
        <taxon>Bacillaceae</taxon>
        <taxon>Bacillus</taxon>
    </lineage>
</organism>
<evidence type="ECO:0000313" key="1">
    <source>
        <dbReference type="EMBL" id="KAB2331460.1"/>
    </source>
</evidence>
<comment type="caution">
    <text evidence="1">The sequence shown here is derived from an EMBL/GenBank/DDBJ whole genome shotgun (WGS) entry which is preliminary data.</text>
</comment>
<evidence type="ECO:0008006" key="3">
    <source>
        <dbReference type="Google" id="ProtNLM"/>
    </source>
</evidence>
<accession>A0A7V7RK38</accession>